<dbReference type="InterPro" id="IPR011650">
    <property type="entry name" value="Peptidase_M20_dimer"/>
</dbReference>
<dbReference type="InterPro" id="IPR036264">
    <property type="entry name" value="Bact_exopeptidase_dim_dom"/>
</dbReference>
<organism evidence="7 8">
    <name type="scientific">SAR86 cluster bacterium</name>
    <dbReference type="NCBI Taxonomy" id="2030880"/>
    <lineage>
        <taxon>Bacteria</taxon>
        <taxon>Pseudomonadati</taxon>
        <taxon>Pseudomonadota</taxon>
        <taxon>Gammaproteobacteria</taxon>
        <taxon>SAR86 cluster</taxon>
    </lineage>
</organism>
<dbReference type="Pfam" id="PF01546">
    <property type="entry name" value="Peptidase_M20"/>
    <property type="match status" value="1"/>
</dbReference>
<dbReference type="GO" id="GO:0006508">
    <property type="term" value="P:proteolysis"/>
    <property type="evidence" value="ECO:0007669"/>
    <property type="project" value="UniProtKB-KW"/>
</dbReference>
<evidence type="ECO:0000256" key="2">
    <source>
        <dbReference type="ARBA" id="ARBA00022670"/>
    </source>
</evidence>
<comment type="caution">
    <text evidence="7">The sequence shown here is derived from an EMBL/GenBank/DDBJ whole genome shotgun (WGS) entry which is preliminary data.</text>
</comment>
<keyword evidence="4" id="KW-0378">Hydrolase</keyword>
<dbReference type="PANTHER" id="PTHR45962:SF1">
    <property type="entry name" value="N-FATTY-ACYL-AMINO ACID SYNTHASE_HYDROLASE PM20D1"/>
    <property type="match status" value="1"/>
</dbReference>
<evidence type="ECO:0000313" key="8">
    <source>
        <dbReference type="Proteomes" id="UP000228987"/>
    </source>
</evidence>
<dbReference type="InterPro" id="IPR001261">
    <property type="entry name" value="ArgE/DapE_CS"/>
</dbReference>
<evidence type="ECO:0000256" key="4">
    <source>
        <dbReference type="ARBA" id="ARBA00022801"/>
    </source>
</evidence>
<dbReference type="SUPFAM" id="SSF55031">
    <property type="entry name" value="Bacterial exopeptidase dimerisation domain"/>
    <property type="match status" value="1"/>
</dbReference>
<dbReference type="Gene3D" id="3.30.70.360">
    <property type="match status" value="1"/>
</dbReference>
<dbReference type="InterPro" id="IPR047177">
    <property type="entry name" value="Pept_M20A"/>
</dbReference>
<dbReference type="PROSITE" id="PS00759">
    <property type="entry name" value="ARGE_DAPE_CPG2_2"/>
    <property type="match status" value="1"/>
</dbReference>
<dbReference type="AlphaFoldDB" id="A0A2A5CHP2"/>
<dbReference type="EMBL" id="NVWI01000002">
    <property type="protein sequence ID" value="PCJ42960.1"/>
    <property type="molecule type" value="Genomic_DNA"/>
</dbReference>
<gene>
    <name evidence="7" type="ORF">COA71_04795</name>
</gene>
<name>A0A2A5CHP2_9GAMM</name>
<keyword evidence="3" id="KW-0479">Metal-binding</keyword>
<dbReference type="Gene3D" id="3.40.630.10">
    <property type="entry name" value="Zn peptidases"/>
    <property type="match status" value="1"/>
</dbReference>
<comment type="similarity">
    <text evidence="1">Belongs to the peptidase M20A family.</text>
</comment>
<evidence type="ECO:0000259" key="6">
    <source>
        <dbReference type="Pfam" id="PF07687"/>
    </source>
</evidence>
<evidence type="ECO:0000256" key="5">
    <source>
        <dbReference type="ARBA" id="ARBA00022833"/>
    </source>
</evidence>
<keyword evidence="5" id="KW-0862">Zinc</keyword>
<evidence type="ECO:0000256" key="1">
    <source>
        <dbReference type="ARBA" id="ARBA00006247"/>
    </source>
</evidence>
<dbReference type="PIRSF" id="PIRSF036696">
    <property type="entry name" value="ACY-1"/>
    <property type="match status" value="1"/>
</dbReference>
<feature type="domain" description="Peptidase M20 dimerisation" evidence="6">
    <location>
        <begin position="208"/>
        <end position="349"/>
    </location>
</feature>
<reference evidence="8" key="1">
    <citation type="submission" date="2017-08" db="EMBL/GenBank/DDBJ databases">
        <title>A dynamic microbial community with high functional redundancy inhabits the cold, oxic subseafloor aquifer.</title>
        <authorList>
            <person name="Tully B.J."/>
            <person name="Wheat C.G."/>
            <person name="Glazer B.T."/>
            <person name="Huber J.A."/>
        </authorList>
    </citation>
    <scope>NUCLEOTIDE SEQUENCE [LARGE SCALE GENOMIC DNA]</scope>
</reference>
<dbReference type="InterPro" id="IPR002933">
    <property type="entry name" value="Peptidase_M20"/>
</dbReference>
<dbReference type="SUPFAM" id="SSF53187">
    <property type="entry name" value="Zn-dependent exopeptidases"/>
    <property type="match status" value="1"/>
</dbReference>
<dbReference type="Gene3D" id="1.10.150.900">
    <property type="match status" value="1"/>
</dbReference>
<dbReference type="PANTHER" id="PTHR45962">
    <property type="entry name" value="N-FATTY-ACYL-AMINO ACID SYNTHASE/HYDROLASE PM20D1"/>
    <property type="match status" value="1"/>
</dbReference>
<dbReference type="Proteomes" id="UP000228987">
    <property type="component" value="Unassembled WGS sequence"/>
</dbReference>
<keyword evidence="2" id="KW-0645">Protease</keyword>
<dbReference type="Pfam" id="PF07687">
    <property type="entry name" value="M20_dimer"/>
    <property type="match status" value="1"/>
</dbReference>
<dbReference type="GO" id="GO:0008233">
    <property type="term" value="F:peptidase activity"/>
    <property type="evidence" value="ECO:0007669"/>
    <property type="project" value="UniProtKB-KW"/>
</dbReference>
<evidence type="ECO:0000256" key="3">
    <source>
        <dbReference type="ARBA" id="ARBA00022723"/>
    </source>
</evidence>
<accession>A0A2A5CHP2</accession>
<proteinExistence type="inferred from homology"/>
<sequence>MSFVFIAFALVTASTAYSQNVPLERLIEYLEIDTINPPGNESRGVTFFQRIFEEAGIDYEAVESAPGRGNIWARLEGEGDEPALVLLHHIDVVPASREYWDTDPLQAVISDGMLYARGTSDTKSLGIMHLEAFLYLHRNNIALNRDVIFMATADEEAGGFFGAGWLIENRPEIFEGVGYLLNEGGGATLMENDQIQLAIEVAQKRPYWLRLIATDVPGHGSVPRTTSATTRLIAALNRIQQTPFEPHITATVRAMFARLAPNMPPQWQPAMSNIDEAILDPEFLRVLQEERPGFHSLIRNTCSITILSASEKINVVSPEASAELDCRILPDQDAGEFISGIRDRIADDQIEIEEIMLFGPAESSADTDLYRMMSRVIEERYASVNIVPSAMTGFTDSHFFRDLGIISYGFNPTIFPDGIGSNIHGNNERIPVEAFNQGVELMIDVVREFVEE</sequence>
<evidence type="ECO:0000313" key="7">
    <source>
        <dbReference type="EMBL" id="PCJ42960.1"/>
    </source>
</evidence>
<dbReference type="GO" id="GO:0046872">
    <property type="term" value="F:metal ion binding"/>
    <property type="evidence" value="ECO:0007669"/>
    <property type="project" value="UniProtKB-KW"/>
</dbReference>
<protein>
    <submittedName>
        <fullName evidence="7">Peptidase M20</fullName>
    </submittedName>
</protein>